<protein>
    <submittedName>
        <fullName evidence="1">Uncharacterized protein</fullName>
    </submittedName>
</protein>
<dbReference type="AlphaFoldDB" id="A0A1G5VHM0"/>
<keyword evidence="2" id="KW-1185">Reference proteome</keyword>
<proteinExistence type="predicted"/>
<dbReference type="STRING" id="209880.SAMN02910343_00644"/>
<accession>A0A1G5VHM0</accession>
<dbReference type="GeneID" id="87755680"/>
<evidence type="ECO:0000313" key="2">
    <source>
        <dbReference type="Proteomes" id="UP000199689"/>
    </source>
</evidence>
<sequence length="85" mass="9502">MKWVNFTDSNTGQKSKIQVCRIQQVGMYINIDDGQNGFITINAMTLGNATAMIGQIYKLFEDNDEIKFDQPLLYTPYAGETGGKS</sequence>
<dbReference type="RefSeq" id="WP_091363801.1">
    <property type="nucleotide sequence ID" value="NZ_FMXA01000007.1"/>
</dbReference>
<dbReference type="EMBL" id="FMXA01000007">
    <property type="protein sequence ID" value="SDA45401.1"/>
    <property type="molecule type" value="Genomic_DNA"/>
</dbReference>
<evidence type="ECO:0000313" key="1">
    <source>
        <dbReference type="EMBL" id="SDA45401.1"/>
    </source>
</evidence>
<reference evidence="1 2" key="1">
    <citation type="submission" date="2016-10" db="EMBL/GenBank/DDBJ databases">
        <authorList>
            <person name="de Groot N.N."/>
        </authorList>
    </citation>
    <scope>NUCLEOTIDE SEQUENCE [LARGE SCALE GENOMIC DNA]</scope>
    <source>
        <strain evidence="1 2">DSM 15230</strain>
    </source>
</reference>
<organism evidence="1 2">
    <name type="scientific">Allisonella histaminiformans</name>
    <dbReference type="NCBI Taxonomy" id="209880"/>
    <lineage>
        <taxon>Bacteria</taxon>
        <taxon>Bacillati</taxon>
        <taxon>Bacillota</taxon>
        <taxon>Negativicutes</taxon>
        <taxon>Veillonellales</taxon>
        <taxon>Veillonellaceae</taxon>
        <taxon>Allisonella</taxon>
    </lineage>
</organism>
<name>A0A1G5VHM0_9FIRM</name>
<gene>
    <name evidence="1" type="ORF">SAMN02910343_00644</name>
</gene>
<dbReference type="Proteomes" id="UP000199689">
    <property type="component" value="Unassembled WGS sequence"/>
</dbReference>